<name>A0A9W6HD43_9MICO</name>
<accession>A0A9W6HD43</accession>
<organism evidence="2 3">
    <name type="scientific">Leifsonia poae</name>
    <dbReference type="NCBI Taxonomy" id="110933"/>
    <lineage>
        <taxon>Bacteria</taxon>
        <taxon>Bacillati</taxon>
        <taxon>Actinomycetota</taxon>
        <taxon>Actinomycetes</taxon>
        <taxon>Micrococcales</taxon>
        <taxon>Microbacteriaceae</taxon>
        <taxon>Leifsonia</taxon>
    </lineage>
</organism>
<reference evidence="2" key="1">
    <citation type="journal article" date="2014" name="Int. J. Syst. Evol. Microbiol.">
        <title>Complete genome sequence of Corynebacterium casei LMG S-19264T (=DSM 44701T), isolated from a smear-ripened cheese.</title>
        <authorList>
            <consortium name="US DOE Joint Genome Institute (JGI-PGF)"/>
            <person name="Walter F."/>
            <person name="Albersmeier A."/>
            <person name="Kalinowski J."/>
            <person name="Ruckert C."/>
        </authorList>
    </citation>
    <scope>NUCLEOTIDE SEQUENCE</scope>
    <source>
        <strain evidence="2">VKM Ac-1401</strain>
    </source>
</reference>
<sequence length="76" mass="8437">MNTLASTLHDATHSVPGVPAHSDAPAANQPHRNRVRAGQGNRGPRLQNNSRRHHTPPRILISWQNWIGRLVGRGDR</sequence>
<proteinExistence type="predicted"/>
<evidence type="ECO:0000313" key="3">
    <source>
        <dbReference type="Proteomes" id="UP001142372"/>
    </source>
</evidence>
<dbReference type="AlphaFoldDB" id="A0A9W6HD43"/>
<feature type="region of interest" description="Disordered" evidence="1">
    <location>
        <begin position="1"/>
        <end position="57"/>
    </location>
</feature>
<dbReference type="EMBL" id="BSEN01000015">
    <property type="protein sequence ID" value="GLJ78097.1"/>
    <property type="molecule type" value="Genomic_DNA"/>
</dbReference>
<dbReference type="Proteomes" id="UP001142372">
    <property type="component" value="Unassembled WGS sequence"/>
</dbReference>
<comment type="caution">
    <text evidence="2">The sequence shown here is derived from an EMBL/GenBank/DDBJ whole genome shotgun (WGS) entry which is preliminary data.</text>
</comment>
<gene>
    <name evidence="2" type="ORF">GCM10017584_36710</name>
</gene>
<dbReference type="RefSeq" id="WP_271178691.1">
    <property type="nucleotide sequence ID" value="NZ_BAAAJO010000003.1"/>
</dbReference>
<evidence type="ECO:0000256" key="1">
    <source>
        <dbReference type="SAM" id="MobiDB-lite"/>
    </source>
</evidence>
<protein>
    <submittedName>
        <fullName evidence="2">Uncharacterized protein</fullName>
    </submittedName>
</protein>
<evidence type="ECO:0000313" key="2">
    <source>
        <dbReference type="EMBL" id="GLJ78097.1"/>
    </source>
</evidence>
<keyword evidence="3" id="KW-1185">Reference proteome</keyword>
<reference evidence="2" key="2">
    <citation type="submission" date="2023-01" db="EMBL/GenBank/DDBJ databases">
        <authorList>
            <person name="Sun Q."/>
            <person name="Evtushenko L."/>
        </authorList>
    </citation>
    <scope>NUCLEOTIDE SEQUENCE</scope>
    <source>
        <strain evidence="2">VKM Ac-1401</strain>
    </source>
</reference>